<dbReference type="EMBL" id="CP002160">
    <property type="protein sequence ID" value="ADL52268.1"/>
    <property type="molecule type" value="Genomic_DNA"/>
</dbReference>
<proteinExistence type="predicted"/>
<keyword evidence="1" id="KW-0808">Transferase</keyword>
<sequence length="458" mass="53526">MIWIKVIKQDISDDTIYLPKKVAEKLPKEVTLQFGLKEIKVNLCEIEKSSIDKKNSFEDSIEVLCGKDIIQKLYIKESLIYQMIYKDETLYIGPVIGLLLGEQSYYYHNRNMQGFTRGMDIYNEIGGLFIAFKDISIDWNSMVINGLYYDNEVMEWRYGTLPFPSVVFRRAFYTSQKVVDELKRLTGNRVFNSTRFDKWEMHKILERHKNFQEYLPETKELIDIKFFHNFMNKYSDVILKPAGLSRGRGICFVHRINDNFGIYDYRISDNPRFYIVDKTSADEFIENNFIQKNYIIQEQVKLATINGAPFDIRIVIGKNEDKRWRCRGIECRKAGAKNKITNISRGGQALSINNAMRLAFGPCIDTNKIRNELISVALKFCEIMDNSGEHFAEFGLDFAIDPNKHYWFIEANVRPVFRGFKHMDYENYLHIRHMPLLYAASLAGFGKGARDSEPKAML</sequence>
<dbReference type="InterPro" id="IPR026838">
    <property type="entry name" value="YheC/D"/>
</dbReference>
<dbReference type="AlphaFoldDB" id="D9SQR2"/>
<dbReference type="RefSeq" id="WP_010075528.1">
    <property type="nucleotide sequence ID" value="NC_014393.1"/>
</dbReference>
<dbReference type="eggNOG" id="COG0189">
    <property type="taxonomic scope" value="Bacteria"/>
</dbReference>
<dbReference type="STRING" id="573061.Clocel_2556"/>
<evidence type="ECO:0000313" key="1">
    <source>
        <dbReference type="EMBL" id="ADL52268.1"/>
    </source>
</evidence>
<protein>
    <submittedName>
        <fullName evidence="1">Glutathione synthase/ribosomal protein S6 modification enzyme (Glutaminyl transferase)-like protein</fullName>
    </submittedName>
</protein>
<dbReference type="SUPFAM" id="SSF56059">
    <property type="entry name" value="Glutathione synthetase ATP-binding domain-like"/>
    <property type="match status" value="1"/>
</dbReference>
<evidence type="ECO:0000313" key="2">
    <source>
        <dbReference type="Proteomes" id="UP000002730"/>
    </source>
</evidence>
<dbReference type="HOGENOM" id="CLU_044334_3_0_9"/>
<dbReference type="Pfam" id="PF14398">
    <property type="entry name" value="ATPgrasp_YheCD"/>
    <property type="match status" value="1"/>
</dbReference>
<gene>
    <name evidence="1" type="ordered locus">Clocel_2556</name>
</gene>
<dbReference type="GO" id="GO:0016740">
    <property type="term" value="F:transferase activity"/>
    <property type="evidence" value="ECO:0007669"/>
    <property type="project" value="UniProtKB-KW"/>
</dbReference>
<reference evidence="1 2" key="1">
    <citation type="submission" date="2010-08" db="EMBL/GenBank/DDBJ databases">
        <title>Complete sequence of Clostridium cellulovorans 743B.</title>
        <authorList>
            <consortium name="US DOE Joint Genome Institute"/>
            <person name="Lucas S."/>
            <person name="Copeland A."/>
            <person name="Lapidus A."/>
            <person name="Cheng J.-F."/>
            <person name="Bruce D."/>
            <person name="Goodwin L."/>
            <person name="Pitluck S."/>
            <person name="Chertkov O."/>
            <person name="Detter J.C."/>
            <person name="Han C."/>
            <person name="Tapia R."/>
            <person name="Land M."/>
            <person name="Hauser L."/>
            <person name="Chang Y.-J."/>
            <person name="Jeffries C."/>
            <person name="Kyrpides N."/>
            <person name="Ivanova N."/>
            <person name="Mikhailova N."/>
            <person name="Hemme C.L."/>
            <person name="Woyke T."/>
        </authorList>
    </citation>
    <scope>NUCLEOTIDE SEQUENCE [LARGE SCALE GENOMIC DNA]</scope>
    <source>
        <strain evidence="2">ATCC 35296 / DSM 3052 / OCM 3 / 743B</strain>
    </source>
</reference>
<organism evidence="1 2">
    <name type="scientific">Clostridium cellulovorans (strain ATCC 35296 / DSM 3052 / OCM 3 / 743B)</name>
    <dbReference type="NCBI Taxonomy" id="573061"/>
    <lineage>
        <taxon>Bacteria</taxon>
        <taxon>Bacillati</taxon>
        <taxon>Bacillota</taxon>
        <taxon>Clostridia</taxon>
        <taxon>Eubacteriales</taxon>
        <taxon>Clostridiaceae</taxon>
        <taxon>Clostridium</taxon>
    </lineage>
</organism>
<dbReference type="Proteomes" id="UP000002730">
    <property type="component" value="Chromosome"/>
</dbReference>
<name>D9SQR2_CLOC7</name>
<keyword evidence="2" id="KW-1185">Reference proteome</keyword>
<accession>D9SQR2</accession>
<dbReference type="OrthoDB" id="1809801at2"/>
<dbReference type="KEGG" id="ccb:Clocel_2556"/>
<dbReference type="Gene3D" id="3.30.470.20">
    <property type="entry name" value="ATP-grasp fold, B domain"/>
    <property type="match status" value="1"/>
</dbReference>